<name>A0A1I7DZJ0_9HYPH</name>
<accession>A0A1I7DZJ0</accession>
<organism evidence="1 2">
    <name type="scientific">Pseudovibrio denitrificans</name>
    <dbReference type="NCBI Taxonomy" id="258256"/>
    <lineage>
        <taxon>Bacteria</taxon>
        <taxon>Pseudomonadati</taxon>
        <taxon>Pseudomonadota</taxon>
        <taxon>Alphaproteobacteria</taxon>
        <taxon>Hyphomicrobiales</taxon>
        <taxon>Stappiaceae</taxon>
        <taxon>Pseudovibrio</taxon>
    </lineage>
</organism>
<keyword evidence="2" id="KW-1185">Reference proteome</keyword>
<dbReference type="AlphaFoldDB" id="A0A1I7DZJ0"/>
<proteinExistence type="predicted"/>
<dbReference type="Proteomes" id="UP000183371">
    <property type="component" value="Unassembled WGS sequence"/>
</dbReference>
<sequence>MKPQFIPYSVPALTGKSFHCLKVTDHRDGVQIELTRDNGNVTVIFETRELVAVSEEGFRLKTLALIADKLPHLIFEVKNSPLLALLKDEDLETHEVSGLMHFMILTSEDIIDVISFDTPTFVY</sequence>
<evidence type="ECO:0000313" key="1">
    <source>
        <dbReference type="EMBL" id="SFU17100.1"/>
    </source>
</evidence>
<protein>
    <submittedName>
        <fullName evidence="1">Uncharacterized protein</fullName>
    </submittedName>
</protein>
<dbReference type="EMBL" id="FPBD01000014">
    <property type="protein sequence ID" value="SFU17100.1"/>
    <property type="molecule type" value="Genomic_DNA"/>
</dbReference>
<dbReference type="RefSeq" id="WP_128647532.1">
    <property type="nucleotide sequence ID" value="NZ_FPBD01000014.1"/>
</dbReference>
<evidence type="ECO:0000313" key="2">
    <source>
        <dbReference type="Proteomes" id="UP000183371"/>
    </source>
</evidence>
<reference evidence="2" key="1">
    <citation type="submission" date="2016-10" db="EMBL/GenBank/DDBJ databases">
        <authorList>
            <person name="Varghese N."/>
            <person name="Submissions S."/>
        </authorList>
    </citation>
    <scope>NUCLEOTIDE SEQUENCE [LARGE SCALE GENOMIC DNA]</scope>
    <source>
        <strain evidence="2">DSM 17465</strain>
    </source>
</reference>
<gene>
    <name evidence="1" type="ORF">SAMN05444141_11430</name>
</gene>